<dbReference type="Proteomes" id="UP000765509">
    <property type="component" value="Unassembled WGS sequence"/>
</dbReference>
<feature type="compositionally biased region" description="Polar residues" evidence="1">
    <location>
        <begin position="85"/>
        <end position="97"/>
    </location>
</feature>
<feature type="signal peptide" evidence="2">
    <location>
        <begin position="1"/>
        <end position="25"/>
    </location>
</feature>
<dbReference type="AlphaFoldDB" id="A0A9Q3C8T3"/>
<comment type="caution">
    <text evidence="3">The sequence shown here is derived from an EMBL/GenBank/DDBJ whole genome shotgun (WGS) entry which is preliminary data.</text>
</comment>
<dbReference type="OrthoDB" id="2496158at2759"/>
<evidence type="ECO:0000313" key="3">
    <source>
        <dbReference type="EMBL" id="MBW0480586.1"/>
    </source>
</evidence>
<keyword evidence="2" id="KW-0732">Signal</keyword>
<feature type="chain" id="PRO_5040461604" evidence="2">
    <location>
        <begin position="26"/>
        <end position="591"/>
    </location>
</feature>
<name>A0A9Q3C8T3_9BASI</name>
<sequence length="591" mass="68194">MKLLVAQVPLLGFLSFTAWFVAAHSAEPAPAMAAALPGLSVPDPKLIAHEAHPALSDQALEPAVPIGSSEKSPNDKSSLDKGPNNLATLGHEQSSPLASHENQESLVILGQERQSQLKLERDKDEEMSSDEPSKAHSAEELSETKPLLPQEKDSVDKAGWHQTFDKFMAWLVKMYTTTQSHLHNAFLFIQYKLKGLPRYNDVPVFSEIPRLKKLFGEAHEFYQGLNEEDRKEFWLRYENIFTKNVEPIIRQRLSPYPMTTTLNWGVNKINALVAKLAPRVITNAVLTARQAFDTLTKIEQVSEDYDLALAKALRLTKNFLREYSNQASISKVSHRIRGWKTRNPSKKLTLNHRYQLHFLDLFGPGNLAKPDLDDAKSIQRLVVDWGLDEATVKTIVGEVDEVNLALQELYAIEEKKYLRRFFHEFYSKYRDEYKDRRKEPLARLDELHQSLLKHFEDLQSLENTFDFIYKKRLTERDLADRTYSKTHYELLPFIEPLRPSRKPQHLPDINPVLSDFGLHTSMYTAKQLMKLNKNLRPLLSRQYHHAMIATDFRQQFESSFDGAGQYCIQRFLKRAKAEMEEHLRYSTRPPA</sequence>
<evidence type="ECO:0000313" key="4">
    <source>
        <dbReference type="Proteomes" id="UP000765509"/>
    </source>
</evidence>
<feature type="region of interest" description="Disordered" evidence="1">
    <location>
        <begin position="64"/>
        <end position="154"/>
    </location>
</feature>
<evidence type="ECO:0000256" key="2">
    <source>
        <dbReference type="SAM" id="SignalP"/>
    </source>
</evidence>
<feature type="compositionally biased region" description="Basic and acidic residues" evidence="1">
    <location>
        <begin position="118"/>
        <end position="143"/>
    </location>
</feature>
<proteinExistence type="predicted"/>
<keyword evidence="4" id="KW-1185">Reference proteome</keyword>
<reference evidence="3" key="1">
    <citation type="submission" date="2021-03" db="EMBL/GenBank/DDBJ databases">
        <title>Draft genome sequence of rust myrtle Austropuccinia psidii MF-1, a brazilian biotype.</title>
        <authorList>
            <person name="Quecine M.C."/>
            <person name="Pachon D.M.R."/>
            <person name="Bonatelli M.L."/>
            <person name="Correr F.H."/>
            <person name="Franceschini L.M."/>
            <person name="Leite T.F."/>
            <person name="Margarido G.R.A."/>
            <person name="Almeida C.A."/>
            <person name="Ferrarezi J.A."/>
            <person name="Labate C.A."/>
        </authorList>
    </citation>
    <scope>NUCLEOTIDE SEQUENCE</scope>
    <source>
        <strain evidence="3">MF-1</strain>
    </source>
</reference>
<protein>
    <submittedName>
        <fullName evidence="3">Uncharacterized protein</fullName>
    </submittedName>
</protein>
<organism evidence="3 4">
    <name type="scientific">Austropuccinia psidii MF-1</name>
    <dbReference type="NCBI Taxonomy" id="1389203"/>
    <lineage>
        <taxon>Eukaryota</taxon>
        <taxon>Fungi</taxon>
        <taxon>Dikarya</taxon>
        <taxon>Basidiomycota</taxon>
        <taxon>Pucciniomycotina</taxon>
        <taxon>Pucciniomycetes</taxon>
        <taxon>Pucciniales</taxon>
        <taxon>Sphaerophragmiaceae</taxon>
        <taxon>Austropuccinia</taxon>
    </lineage>
</organism>
<gene>
    <name evidence="3" type="ORF">O181_020301</name>
</gene>
<dbReference type="EMBL" id="AVOT02006029">
    <property type="protein sequence ID" value="MBW0480586.1"/>
    <property type="molecule type" value="Genomic_DNA"/>
</dbReference>
<evidence type="ECO:0000256" key="1">
    <source>
        <dbReference type="SAM" id="MobiDB-lite"/>
    </source>
</evidence>
<accession>A0A9Q3C8T3</accession>